<feature type="region of interest" description="Disordered" evidence="1">
    <location>
        <begin position="38"/>
        <end position="77"/>
    </location>
</feature>
<organism evidence="2 3">
    <name type="scientific">Amanita thiersii Skay4041</name>
    <dbReference type="NCBI Taxonomy" id="703135"/>
    <lineage>
        <taxon>Eukaryota</taxon>
        <taxon>Fungi</taxon>
        <taxon>Dikarya</taxon>
        <taxon>Basidiomycota</taxon>
        <taxon>Agaricomycotina</taxon>
        <taxon>Agaricomycetes</taxon>
        <taxon>Agaricomycetidae</taxon>
        <taxon>Agaricales</taxon>
        <taxon>Pluteineae</taxon>
        <taxon>Amanitaceae</taxon>
        <taxon>Amanita</taxon>
    </lineage>
</organism>
<gene>
    <name evidence="2" type="ORF">AMATHDRAFT_83687</name>
</gene>
<evidence type="ECO:0000313" key="3">
    <source>
        <dbReference type="Proteomes" id="UP000242287"/>
    </source>
</evidence>
<protein>
    <recommendedName>
        <fullName evidence="4">PH domain-containing protein</fullName>
    </recommendedName>
</protein>
<dbReference type="OrthoDB" id="2261329at2759"/>
<dbReference type="Proteomes" id="UP000242287">
    <property type="component" value="Unassembled WGS sequence"/>
</dbReference>
<feature type="compositionally biased region" description="Polar residues" evidence="1">
    <location>
        <begin position="410"/>
        <end position="434"/>
    </location>
</feature>
<feature type="compositionally biased region" description="Polar residues" evidence="1">
    <location>
        <begin position="38"/>
        <end position="57"/>
    </location>
</feature>
<feature type="compositionally biased region" description="Basic and acidic residues" evidence="1">
    <location>
        <begin position="63"/>
        <end position="75"/>
    </location>
</feature>
<feature type="compositionally biased region" description="Basic and acidic residues" evidence="1">
    <location>
        <begin position="525"/>
        <end position="539"/>
    </location>
</feature>
<dbReference type="STRING" id="703135.A0A2A9P047"/>
<feature type="compositionally biased region" description="Low complexity" evidence="1">
    <location>
        <begin position="442"/>
        <end position="455"/>
    </location>
</feature>
<proteinExistence type="predicted"/>
<sequence length="1074" mass="117402">MARQQWLQHQCSTKLLIHKYETLSSDVPGMLVPASLSASPGNGTITTGTKRSGSTHSGGEVGRVSEKGKEKDKSPIRQSIRSLLSVFKRSVPIGRKGSCGNLEEGLEGLGDGSAGGAGDGSGAQEVLPCVPSPSPGRWRHICAVSNSDEGEKGEQLMDEVRPPALSRRNSDLEWPTPRGVALFDTPVPPLLCDGSASERDHLEKAAPRQAARKKQVCSALLYLAQCPTRLGSFAGPVWLPCIAVLENGNIVLTWSGGAGNGTAGPAPEDEERSTHVVHLVRCADIRSFSASQISEHDASAPLLGCGENLHIGEFKVFEILFEGKQRERFAARTVRERARWVSAIWDVVLPSQDPRNPRSDAKTCPTPTNLMVDCGQAASSPEQSISGRPLPPVPINGSAIMTPPWRDSPNRQAPSFDGENSASDGTRSRCSSPASVYPPTRPLSRVSVRDSPVPSERCHSPSIMNLNQRSVVKQRLAQIKEMDLQRASSSASSSSIGSVSEPYGRSPRSRYIGSQSTKLTSHSSVEPRKGTSKRDECTRTRTTITTPLEEVLQHSPHVKSVPELCPTNTTINECEPVQVTSPVASLSARVGISSEKQTSLHRVSSGLLDPLAKLLRENADNQRVQVGNLGDQLAGLQYELQRLPKEISCIVGSSRGSEEGSPTVHHMLTKVERKIENSIDFLGTLDDKLSSLGNNHAQAQHQMAKANVMRDKGAAEMLRALDVIHAQLKSNLPAILARLAEVQETQKRSEELLLMHEQRPLKADRNKELPPVIDLSAILAKLDRVLEVQRKAGSLKAPDVSRDVKAELSKISSALEENNHQRTLHTQQQADSVRYLTELNSWLEAFVNNGTSQIQSVAANVDILCKELGCVSKSDSGDGAATGTFLTSNKDRNLFRDLRELVAHVQAREQNSAELQASVNALLGMMKSGRVPDAGSTVELIERQRREQASLLRSLRNGFNHFFVYVELSNEIKGERIRFVEAMKEATTINVQSQLEQFKQGLSKEVMNMSNEIGRLHHERRAIESQIQQLQGYHESQKQASLSVRPQVGDRYYAPTIDEYPTLSRDGHMSFYRG</sequence>
<feature type="region of interest" description="Disordered" evidence="1">
    <location>
        <begin position="377"/>
        <end position="469"/>
    </location>
</feature>
<evidence type="ECO:0000313" key="2">
    <source>
        <dbReference type="EMBL" id="PFH53753.1"/>
    </source>
</evidence>
<feature type="compositionally biased region" description="Polar residues" evidence="1">
    <location>
        <begin position="512"/>
        <end position="524"/>
    </location>
</feature>
<evidence type="ECO:0000256" key="1">
    <source>
        <dbReference type="SAM" id="MobiDB-lite"/>
    </source>
</evidence>
<feature type="compositionally biased region" description="Polar residues" evidence="1">
    <location>
        <begin position="377"/>
        <end position="386"/>
    </location>
</feature>
<feature type="region of interest" description="Disordered" evidence="1">
    <location>
        <begin position="483"/>
        <end position="543"/>
    </location>
</feature>
<keyword evidence="3" id="KW-1185">Reference proteome</keyword>
<reference evidence="2 3" key="1">
    <citation type="submission" date="2014-02" db="EMBL/GenBank/DDBJ databases">
        <title>Transposable element dynamics among asymbiotic and ectomycorrhizal Amanita fungi.</title>
        <authorList>
            <consortium name="DOE Joint Genome Institute"/>
            <person name="Hess J."/>
            <person name="Skrede I."/>
            <person name="Wolfe B."/>
            <person name="LaButti K."/>
            <person name="Ohm R.A."/>
            <person name="Grigoriev I.V."/>
            <person name="Pringle A."/>
        </authorList>
    </citation>
    <scope>NUCLEOTIDE SEQUENCE [LARGE SCALE GENOMIC DNA]</scope>
    <source>
        <strain evidence="2 3">SKay4041</strain>
    </source>
</reference>
<name>A0A2A9P047_9AGAR</name>
<dbReference type="EMBL" id="KZ301972">
    <property type="protein sequence ID" value="PFH53753.1"/>
    <property type="molecule type" value="Genomic_DNA"/>
</dbReference>
<evidence type="ECO:0008006" key="4">
    <source>
        <dbReference type="Google" id="ProtNLM"/>
    </source>
</evidence>
<feature type="compositionally biased region" description="Low complexity" evidence="1">
    <location>
        <begin position="488"/>
        <end position="500"/>
    </location>
</feature>
<accession>A0A2A9P047</accession>
<dbReference type="AlphaFoldDB" id="A0A2A9P047"/>